<reference evidence="3" key="1">
    <citation type="submission" date="2022-08" db="EMBL/GenBank/DDBJ databases">
        <title>Mycobacterium kiyosense sp. nov., scotochromogenic slow-glowing species isolated from respiratory specimens.</title>
        <authorList>
            <person name="Fukano H."/>
            <person name="Kazumi Y."/>
            <person name="Sakagami N."/>
            <person name="Ato M."/>
            <person name="Mitarai S."/>
            <person name="Hoshino Y."/>
        </authorList>
    </citation>
    <scope>NUCLEOTIDE SEQUENCE</scope>
    <source>
        <strain evidence="3">1413</strain>
        <strain evidence="2">SRL2020-028</strain>
    </source>
</reference>
<dbReference type="Proteomes" id="UP001165663">
    <property type="component" value="Unassembled WGS sequence"/>
</dbReference>
<proteinExistence type="predicted"/>
<evidence type="ECO:0008006" key="5">
    <source>
        <dbReference type="Google" id="ProtNLM"/>
    </source>
</evidence>
<evidence type="ECO:0000313" key="4">
    <source>
        <dbReference type="Proteomes" id="UP001064782"/>
    </source>
</evidence>
<organism evidence="3 4">
    <name type="scientific">Mycobacterium kiyosense</name>
    <dbReference type="NCBI Taxonomy" id="2871094"/>
    <lineage>
        <taxon>Bacteria</taxon>
        <taxon>Bacillati</taxon>
        <taxon>Actinomycetota</taxon>
        <taxon>Actinomycetes</taxon>
        <taxon>Mycobacteriales</taxon>
        <taxon>Mycobacteriaceae</taxon>
        <taxon>Mycobacterium</taxon>
    </lineage>
</organism>
<evidence type="ECO:0000256" key="1">
    <source>
        <dbReference type="SAM" id="Phobius"/>
    </source>
</evidence>
<dbReference type="Proteomes" id="UP001064782">
    <property type="component" value="Unassembled WGS sequence"/>
</dbReference>
<protein>
    <recommendedName>
        <fullName evidence="5">Zinc ribbon domain-containing protein</fullName>
    </recommendedName>
</protein>
<feature type="transmembrane region" description="Helical" evidence="1">
    <location>
        <begin position="77"/>
        <end position="97"/>
    </location>
</feature>
<keyword evidence="1" id="KW-0472">Membrane</keyword>
<dbReference type="AlphaFoldDB" id="A0A9P3Q4M7"/>
<feature type="transmembrane region" description="Helical" evidence="1">
    <location>
        <begin position="193"/>
        <end position="215"/>
    </location>
</feature>
<feature type="transmembrane region" description="Helical" evidence="1">
    <location>
        <begin position="222"/>
        <end position="242"/>
    </location>
</feature>
<keyword evidence="1" id="KW-0812">Transmembrane</keyword>
<dbReference type="EMBL" id="BRZI01000003">
    <property type="protein sequence ID" value="GLD29064.1"/>
    <property type="molecule type" value="Genomic_DNA"/>
</dbReference>
<feature type="transmembrane region" description="Helical" evidence="1">
    <location>
        <begin position="32"/>
        <end position="65"/>
    </location>
</feature>
<evidence type="ECO:0000313" key="3">
    <source>
        <dbReference type="EMBL" id="GLD29064.1"/>
    </source>
</evidence>
<dbReference type="EMBL" id="BRXE01000065">
    <property type="protein sequence ID" value="GLB84911.1"/>
    <property type="molecule type" value="Genomic_DNA"/>
</dbReference>
<evidence type="ECO:0000313" key="2">
    <source>
        <dbReference type="EMBL" id="GLB84911.1"/>
    </source>
</evidence>
<keyword evidence="1" id="KW-1133">Transmembrane helix</keyword>
<gene>
    <name evidence="3" type="ORF">Mkiyose1413_09470</name>
    <name evidence="2" type="ORF">SRL2020028_41670</name>
</gene>
<sequence length="351" mass="35679">MPDEPVRALALMSTLMPHLSAGRQHSYRNAVMLGLLAALIAAAFGVLSIALVLAAVALPAVVLTYIHDHNVWRDQPFTLVGLGFLLSLALGVGAGLVQQYFAERALLTAPSRQLPSVALIVELGVLVPLVAFLAVLVAPMLVTAGRAFCHPIDALVTSSLSGAALSLGMSIAIQHDAFTRIEATATDPAHTAFIALTLGFLQPIIFATAAAVTVVRVRSAGGAPLIGAVQGLSLVLVYELATTLLAPYGARGIVCTTVVALVLAAAGVVASRDALHRGLLLEAQAALDGPGSLVHPADSGQVCAHCGAAMVSGAAFCQACGSASAALARYGALISTSATSDRPPNPTHTSE</sequence>
<feature type="transmembrane region" description="Helical" evidence="1">
    <location>
        <begin position="117"/>
        <end position="142"/>
    </location>
</feature>
<name>A0A9P3Q4M7_9MYCO</name>
<feature type="transmembrane region" description="Helical" evidence="1">
    <location>
        <begin position="154"/>
        <end position="173"/>
    </location>
</feature>
<keyword evidence="4" id="KW-1185">Reference proteome</keyword>
<feature type="transmembrane region" description="Helical" evidence="1">
    <location>
        <begin position="248"/>
        <end position="270"/>
    </location>
</feature>
<comment type="caution">
    <text evidence="3">The sequence shown here is derived from an EMBL/GenBank/DDBJ whole genome shotgun (WGS) entry which is preliminary data.</text>
</comment>
<accession>A0A9P3Q4M7</accession>